<dbReference type="AlphaFoldDB" id="F8L947"/>
<reference key="1">
    <citation type="journal article" date="2011" name="Mol. Biol. Evol.">
        <title>Unity in variety -- the pan-genome of the Chlamydiae.</title>
        <authorList>
            <person name="Collingro A."/>
            <person name="Tischler P."/>
            <person name="Weinmaier T."/>
            <person name="Penz T."/>
            <person name="Heinz E."/>
            <person name="Brunham R.C."/>
            <person name="Read T.D."/>
            <person name="Bavoil P.M."/>
            <person name="Sachse K."/>
            <person name="Kahane S."/>
            <person name="Friedman M.G."/>
            <person name="Rattei T."/>
            <person name="Myers G.S.A."/>
            <person name="Horn M."/>
        </authorList>
    </citation>
    <scope>NUCLEOTIDE SEQUENCE</scope>
    <source>
        <strain>Z</strain>
    </source>
</reference>
<organism evidence="1 2">
    <name type="scientific">Simkania negevensis (strain ATCC VR-1471 / DSM 27360 / Z)</name>
    <dbReference type="NCBI Taxonomy" id="331113"/>
    <lineage>
        <taxon>Bacteria</taxon>
        <taxon>Pseudomonadati</taxon>
        <taxon>Chlamydiota</taxon>
        <taxon>Chlamydiia</taxon>
        <taxon>Parachlamydiales</taxon>
        <taxon>Simkaniaceae</taxon>
        <taxon>Simkania</taxon>
    </lineage>
</organism>
<gene>
    <name evidence="1" type="ordered locus">SNE_A14850</name>
</gene>
<dbReference type="HOGENOM" id="CLU_059550_0_0_0"/>
<accession>F8L947</accession>
<keyword evidence="2" id="KW-1185">Reference proteome</keyword>
<dbReference type="eggNOG" id="COG3468">
    <property type="taxonomic scope" value="Bacteria"/>
</dbReference>
<dbReference type="EMBL" id="FR872582">
    <property type="protein sequence ID" value="CCB89362.1"/>
    <property type="molecule type" value="Genomic_DNA"/>
</dbReference>
<dbReference type="KEGG" id="sng:SNE_A14850"/>
<evidence type="ECO:0000313" key="2">
    <source>
        <dbReference type="Proteomes" id="UP000000496"/>
    </source>
</evidence>
<dbReference type="STRING" id="331113.SNE_A14850"/>
<dbReference type="Proteomes" id="UP000000496">
    <property type="component" value="Chromosome gsn.131"/>
</dbReference>
<name>F8L947_SIMNZ</name>
<dbReference type="Pfam" id="PF05150">
    <property type="entry name" value="Legionella_OMP"/>
    <property type="match status" value="1"/>
</dbReference>
<dbReference type="InterPro" id="IPR007825">
    <property type="entry name" value="Major_OMP_Legionella"/>
</dbReference>
<protein>
    <submittedName>
        <fullName evidence="1">MOMP-like family protein</fullName>
    </submittedName>
</protein>
<proteinExistence type="predicted"/>
<sequence>MFGGAMALWKNSTEKILTGVVCSCLMGSIQLQAVQDTSYAQNGNGKELQSVTPNVGPNTTWTVDPFFTVDFIYWTAREEGLAYAMEGANASIFNANLPTIPKGKILDPDWCFDPGFKVGAGLDMQYDGWDVYANYTWFHNSSHDSLNKPNGFLPTIPNFLFFLFNLFPTPPASFAFESAKQDWSLHFNTIDLELGRGYYISRFLTLRPHVGLKGTWQDQDIRTKYTLVEQEIFQVHQHQNSWGIGIRAGLEGCWYFIRSFGLYGDFALSGMWSGFSNTRKDNRIQNDQTRVNILDTRYLNHSVKPVIEFGLGLRYELLYHNDDFRFLIQAGWEEQIWFGYNQIIDLAEYGDRGNLSLQGFTLEVRLDF</sequence>
<reference evidence="1 2" key="2">
    <citation type="journal article" date="2011" name="Mol. Biol. Evol.">
        <title>Unity in variety--the pan-genome of the Chlamydiae.</title>
        <authorList>
            <person name="Collingro A."/>
            <person name="Tischler P."/>
            <person name="Weinmaier T."/>
            <person name="Penz T."/>
            <person name="Heinz E."/>
            <person name="Brunham R.C."/>
            <person name="Read T.D."/>
            <person name="Bavoil P.M."/>
            <person name="Sachse K."/>
            <person name="Kahane S."/>
            <person name="Friedman M.G."/>
            <person name="Rattei T."/>
            <person name="Myers G.S."/>
            <person name="Horn M."/>
        </authorList>
    </citation>
    <scope>NUCLEOTIDE SEQUENCE [LARGE SCALE GENOMIC DNA]</scope>
    <source>
        <strain evidence="2">ATCC VR-1471 / Z</strain>
    </source>
</reference>
<evidence type="ECO:0000313" key="1">
    <source>
        <dbReference type="EMBL" id="CCB89362.1"/>
    </source>
</evidence>